<dbReference type="Pfam" id="PF05402">
    <property type="entry name" value="PqqD"/>
    <property type="match status" value="1"/>
</dbReference>
<accession>A0A0F6SFI0</accession>
<dbReference type="AlphaFoldDB" id="A0A0F6SFI0"/>
<dbReference type="Gene3D" id="1.10.10.1150">
    <property type="entry name" value="Coenzyme PQQ synthesis protein D (PqqD)"/>
    <property type="match status" value="1"/>
</dbReference>
<evidence type="ECO:0008006" key="3">
    <source>
        <dbReference type="Google" id="ProtNLM"/>
    </source>
</evidence>
<sequence length="94" mass="10245">MTRRWRASTRAIHTKLPRGGVVLDPASKAYFTLNETGEALWSALSAPATLEELASMLAREFEVGFETARTDVESWLAELHELGLIDVVGSDVAG</sequence>
<dbReference type="RefSeq" id="WP_053234292.1">
    <property type="nucleotide sequence ID" value="NZ_CP011125.1"/>
</dbReference>
<evidence type="ECO:0000313" key="2">
    <source>
        <dbReference type="Proteomes" id="UP000034883"/>
    </source>
</evidence>
<dbReference type="InterPro" id="IPR008792">
    <property type="entry name" value="PQQD"/>
</dbReference>
<organism evidence="1 2">
    <name type="scientific">Sandaracinus amylolyticus</name>
    <dbReference type="NCBI Taxonomy" id="927083"/>
    <lineage>
        <taxon>Bacteria</taxon>
        <taxon>Pseudomonadati</taxon>
        <taxon>Myxococcota</taxon>
        <taxon>Polyangia</taxon>
        <taxon>Polyangiales</taxon>
        <taxon>Sandaracinaceae</taxon>
        <taxon>Sandaracinus</taxon>
    </lineage>
</organism>
<protein>
    <recommendedName>
        <fullName evidence="3">PqqD family protein</fullName>
    </recommendedName>
</protein>
<keyword evidence="2" id="KW-1185">Reference proteome</keyword>
<proteinExistence type="predicted"/>
<dbReference type="EMBL" id="CP011125">
    <property type="protein sequence ID" value="AKF06979.1"/>
    <property type="molecule type" value="Genomic_DNA"/>
</dbReference>
<dbReference type="NCBIfam" id="TIGR04353">
    <property type="entry name" value="PqqD_rel_X"/>
    <property type="match status" value="1"/>
</dbReference>
<reference evidence="1 2" key="1">
    <citation type="submission" date="2015-03" db="EMBL/GenBank/DDBJ databases">
        <title>Genome assembly of Sandaracinus amylolyticus DSM 53668.</title>
        <authorList>
            <person name="Sharma G."/>
            <person name="Subramanian S."/>
        </authorList>
    </citation>
    <scope>NUCLEOTIDE SEQUENCE [LARGE SCALE GENOMIC DNA]</scope>
    <source>
        <strain evidence="1 2">DSM 53668</strain>
    </source>
</reference>
<evidence type="ECO:0000313" key="1">
    <source>
        <dbReference type="EMBL" id="AKF06979.1"/>
    </source>
</evidence>
<dbReference type="InterPro" id="IPR027599">
    <property type="entry name" value="PqqD-rel_X"/>
</dbReference>
<dbReference type="STRING" id="927083.DB32_004128"/>
<gene>
    <name evidence="1" type="ORF">DB32_004128</name>
</gene>
<dbReference type="KEGG" id="samy:DB32_004128"/>
<dbReference type="Proteomes" id="UP000034883">
    <property type="component" value="Chromosome"/>
</dbReference>
<dbReference type="InterPro" id="IPR041881">
    <property type="entry name" value="PqqD_sf"/>
</dbReference>
<name>A0A0F6SFI0_9BACT</name>